<protein>
    <submittedName>
        <fullName evidence="3">Uncharacterized protein</fullName>
    </submittedName>
</protein>
<name>A0A517N6P2_9BACT</name>
<reference evidence="3 4" key="1">
    <citation type="submission" date="2019-02" db="EMBL/GenBank/DDBJ databases">
        <title>Deep-cultivation of Planctomycetes and their phenomic and genomic characterization uncovers novel biology.</title>
        <authorList>
            <person name="Wiegand S."/>
            <person name="Jogler M."/>
            <person name="Boedeker C."/>
            <person name="Pinto D."/>
            <person name="Vollmers J."/>
            <person name="Rivas-Marin E."/>
            <person name="Kohn T."/>
            <person name="Peeters S.H."/>
            <person name="Heuer A."/>
            <person name="Rast P."/>
            <person name="Oberbeckmann S."/>
            <person name="Bunk B."/>
            <person name="Jeske O."/>
            <person name="Meyerdierks A."/>
            <person name="Storesund J.E."/>
            <person name="Kallscheuer N."/>
            <person name="Luecker S."/>
            <person name="Lage O.M."/>
            <person name="Pohl T."/>
            <person name="Merkel B.J."/>
            <person name="Hornburger P."/>
            <person name="Mueller R.-W."/>
            <person name="Bruemmer F."/>
            <person name="Labrenz M."/>
            <person name="Spormann A.M."/>
            <person name="Op den Camp H."/>
            <person name="Overmann J."/>
            <person name="Amann R."/>
            <person name="Jetten M.S.M."/>
            <person name="Mascher T."/>
            <person name="Medema M.H."/>
            <person name="Devos D.P."/>
            <person name="Kaster A.-K."/>
            <person name="Ovreas L."/>
            <person name="Rohde M."/>
            <person name="Galperin M.Y."/>
            <person name="Jogler C."/>
        </authorList>
    </citation>
    <scope>NUCLEOTIDE SEQUENCE [LARGE SCALE GENOMIC DNA]</scope>
    <source>
        <strain evidence="3 4">K22_7</strain>
    </source>
</reference>
<keyword evidence="4" id="KW-1185">Reference proteome</keyword>
<feature type="region of interest" description="Disordered" evidence="1">
    <location>
        <begin position="24"/>
        <end position="51"/>
    </location>
</feature>
<evidence type="ECO:0000313" key="4">
    <source>
        <dbReference type="Proteomes" id="UP000318538"/>
    </source>
</evidence>
<proteinExistence type="predicted"/>
<gene>
    <name evidence="3" type="ORF">K227x_10560</name>
</gene>
<dbReference type="KEGG" id="rlc:K227x_10560"/>
<feature type="signal peptide" evidence="2">
    <location>
        <begin position="1"/>
        <end position="29"/>
    </location>
</feature>
<dbReference type="AlphaFoldDB" id="A0A517N6P2"/>
<sequence precursor="true">MRRFVHWVLLGAFVVVMVGCGASSTSSNAAADPNEMTPEQKAESDQYTEEF</sequence>
<accession>A0A517N6P2</accession>
<evidence type="ECO:0000256" key="2">
    <source>
        <dbReference type="SAM" id="SignalP"/>
    </source>
</evidence>
<evidence type="ECO:0000313" key="3">
    <source>
        <dbReference type="EMBL" id="QDT02678.1"/>
    </source>
</evidence>
<dbReference type="Proteomes" id="UP000318538">
    <property type="component" value="Chromosome"/>
</dbReference>
<keyword evidence="2" id="KW-0732">Signal</keyword>
<dbReference type="PROSITE" id="PS51257">
    <property type="entry name" value="PROKAR_LIPOPROTEIN"/>
    <property type="match status" value="1"/>
</dbReference>
<evidence type="ECO:0000256" key="1">
    <source>
        <dbReference type="SAM" id="MobiDB-lite"/>
    </source>
</evidence>
<dbReference type="EMBL" id="CP036525">
    <property type="protein sequence ID" value="QDT02678.1"/>
    <property type="molecule type" value="Genomic_DNA"/>
</dbReference>
<organism evidence="3 4">
    <name type="scientific">Rubripirellula lacrimiformis</name>
    <dbReference type="NCBI Taxonomy" id="1930273"/>
    <lineage>
        <taxon>Bacteria</taxon>
        <taxon>Pseudomonadati</taxon>
        <taxon>Planctomycetota</taxon>
        <taxon>Planctomycetia</taxon>
        <taxon>Pirellulales</taxon>
        <taxon>Pirellulaceae</taxon>
        <taxon>Rubripirellula</taxon>
    </lineage>
</organism>
<feature type="chain" id="PRO_5021866932" evidence="2">
    <location>
        <begin position="30"/>
        <end position="51"/>
    </location>
</feature>
<dbReference type="RefSeq" id="WP_218933780.1">
    <property type="nucleotide sequence ID" value="NZ_CP036525.1"/>
</dbReference>